<evidence type="ECO:0000256" key="9">
    <source>
        <dbReference type="RuleBase" id="RU003370"/>
    </source>
</evidence>
<dbReference type="PRINTS" id="PR00143">
    <property type="entry name" value="CITRTSNTHASE"/>
</dbReference>
<dbReference type="NCBIfam" id="TIGR01798">
    <property type="entry name" value="cit_synth_I"/>
    <property type="match status" value="1"/>
</dbReference>
<dbReference type="AlphaFoldDB" id="A0A4U1JKG6"/>
<dbReference type="InterPro" id="IPR016143">
    <property type="entry name" value="Citrate_synth-like_sm_a-sub"/>
</dbReference>
<dbReference type="GO" id="GO:0006099">
    <property type="term" value="P:tricarboxylic acid cycle"/>
    <property type="evidence" value="ECO:0007669"/>
    <property type="project" value="UniProtKB-UniRule"/>
</dbReference>
<dbReference type="GO" id="GO:0005737">
    <property type="term" value="C:cytoplasm"/>
    <property type="evidence" value="ECO:0007669"/>
    <property type="project" value="InterPro"/>
</dbReference>
<gene>
    <name evidence="11" type="ORF">E8A74_00795</name>
</gene>
<accession>A0A4U1JKG6</accession>
<dbReference type="Gene3D" id="1.10.230.10">
    <property type="entry name" value="Cytochrome P450-Terp, domain 2"/>
    <property type="match status" value="1"/>
</dbReference>
<dbReference type="PANTHER" id="PTHR42871:SF1">
    <property type="entry name" value="CITRATE SYNTHASE"/>
    <property type="match status" value="1"/>
</dbReference>
<evidence type="ECO:0000256" key="2">
    <source>
        <dbReference type="ARBA" id="ARBA00010566"/>
    </source>
</evidence>
<dbReference type="Gene3D" id="2.20.28.60">
    <property type="match status" value="1"/>
</dbReference>
<keyword evidence="4 7" id="KW-0808">Transferase</keyword>
<dbReference type="InterPro" id="IPR010953">
    <property type="entry name" value="Citrate_synthase_typ-I"/>
</dbReference>
<dbReference type="Proteomes" id="UP000309215">
    <property type="component" value="Unassembled WGS sequence"/>
</dbReference>
<dbReference type="Pfam" id="PF00285">
    <property type="entry name" value="Citrate_synt"/>
    <property type="match status" value="1"/>
</dbReference>
<dbReference type="PROSITE" id="PS00480">
    <property type="entry name" value="CITRATE_SYNTHASE"/>
    <property type="match status" value="1"/>
</dbReference>
<evidence type="ECO:0000256" key="1">
    <source>
        <dbReference type="ARBA" id="ARBA00004751"/>
    </source>
</evidence>
<dbReference type="PANTHER" id="PTHR42871">
    <property type="entry name" value="CITRATE SYNTHASE"/>
    <property type="match status" value="1"/>
</dbReference>
<comment type="caution">
    <text evidence="11">The sequence shown here is derived from an EMBL/GenBank/DDBJ whole genome shotgun (WGS) entry which is preliminary data.</text>
</comment>
<dbReference type="OrthoDB" id="9800864at2"/>
<comment type="similarity">
    <text evidence="2 7 10">Belongs to the citrate synthase family.</text>
</comment>
<organism evidence="11 12">
    <name type="scientific">Polyangium fumosum</name>
    <dbReference type="NCBI Taxonomy" id="889272"/>
    <lineage>
        <taxon>Bacteria</taxon>
        <taxon>Pseudomonadati</taxon>
        <taxon>Myxococcota</taxon>
        <taxon>Polyangia</taxon>
        <taxon>Polyangiales</taxon>
        <taxon>Polyangiaceae</taxon>
        <taxon>Polyangium</taxon>
    </lineage>
</organism>
<comment type="pathway">
    <text evidence="1 9">Carbohydrate metabolism; tricarboxylic acid cycle; isocitrate from oxaloacetate: step 1/2.</text>
</comment>
<dbReference type="EMBL" id="SSMQ01000001">
    <property type="protein sequence ID" value="TKD13125.1"/>
    <property type="molecule type" value="Genomic_DNA"/>
</dbReference>
<evidence type="ECO:0000313" key="12">
    <source>
        <dbReference type="Proteomes" id="UP000309215"/>
    </source>
</evidence>
<dbReference type="NCBIfam" id="NF004126">
    <property type="entry name" value="PRK05614.1"/>
    <property type="match status" value="1"/>
</dbReference>
<dbReference type="InterPro" id="IPR002020">
    <property type="entry name" value="Citrate_synthase"/>
</dbReference>
<dbReference type="CDD" id="cd06114">
    <property type="entry name" value="EcCS_like"/>
    <property type="match status" value="1"/>
</dbReference>
<dbReference type="Gene3D" id="1.10.580.10">
    <property type="entry name" value="Citrate Synthase, domain 1"/>
    <property type="match status" value="1"/>
</dbReference>
<name>A0A4U1JKG6_9BACT</name>
<dbReference type="InterPro" id="IPR019810">
    <property type="entry name" value="Citrate_synthase_AS"/>
</dbReference>
<dbReference type="UniPathway" id="UPA00223">
    <property type="reaction ID" value="UER00717"/>
</dbReference>
<evidence type="ECO:0000256" key="8">
    <source>
        <dbReference type="PIRSR" id="PIRSR001369-1"/>
    </source>
</evidence>
<feature type="active site" evidence="8">
    <location>
        <position position="387"/>
    </location>
</feature>
<dbReference type="PIRSF" id="PIRSF001369">
    <property type="entry name" value="Citrate_synth"/>
    <property type="match status" value="1"/>
</dbReference>
<keyword evidence="3 9" id="KW-0816">Tricarboxylic acid cycle</keyword>
<evidence type="ECO:0000256" key="4">
    <source>
        <dbReference type="ARBA" id="ARBA00022679"/>
    </source>
</evidence>
<keyword evidence="11" id="KW-0012">Acyltransferase</keyword>
<evidence type="ECO:0000256" key="10">
    <source>
        <dbReference type="RuleBase" id="RU003406"/>
    </source>
</evidence>
<dbReference type="InterPro" id="IPR024176">
    <property type="entry name" value="Citrate_synthase_bac-typ"/>
</dbReference>
<feature type="active site" evidence="8">
    <location>
        <position position="330"/>
    </location>
</feature>
<dbReference type="InterPro" id="IPR016142">
    <property type="entry name" value="Citrate_synth-like_lrg_a-sub"/>
</dbReference>
<sequence length="453" mass="50468">MQRSRGTYAAAAAGVVKGGRVQESAKLTLKKDGQEQTIELPIVTGTENEKGIDISTLRAKTGYVVLDPAFVNTASTSSSICFIDGEQGILRYRGIPIEQLGEKSTFVEVAYLLIYGHLPSRAELVRFSTLLTRHSLIHEDMKHFYEGYPSTAHPMAILSSMVCSLSSFYPEAINADNREQVDITIARLLSKVRTIASFSYKKSIGQPFVYPQNSLSYCANFLNMMFSVPAEPYEIDEDIVKVLNLLLILHADHEQNCSTSTVRLVGSAKANLFASIAAGICALWGPLHGGANQEVVEMLEEIRKDGGDVSKFVKLAKDKTSNFRLMGFGHRVYKNYDPRAKLIKVAADKVLAKLGIKDPLLDIARKLEEAALSDPYFVERKLYPNVDFYSGIIYRALGFPTNMFTVMFALGRLPGWIAHWKEQNENASTKIGRPRQIYTGEVERNYTPIEERS</sequence>
<proteinExistence type="inferred from homology"/>
<keyword evidence="12" id="KW-1185">Reference proteome</keyword>
<evidence type="ECO:0000256" key="7">
    <source>
        <dbReference type="PIRNR" id="PIRNR001369"/>
    </source>
</evidence>
<dbReference type="FunFam" id="1.10.230.10:FF:000002">
    <property type="entry name" value="Citrate synthase"/>
    <property type="match status" value="1"/>
</dbReference>
<evidence type="ECO:0000256" key="5">
    <source>
        <dbReference type="ARBA" id="ARBA00049288"/>
    </source>
</evidence>
<evidence type="ECO:0000256" key="3">
    <source>
        <dbReference type="ARBA" id="ARBA00022532"/>
    </source>
</evidence>
<dbReference type="GO" id="GO:0036440">
    <property type="term" value="F:citrate synthase activity"/>
    <property type="evidence" value="ECO:0007669"/>
    <property type="project" value="UniProtKB-EC"/>
</dbReference>
<evidence type="ECO:0000313" key="11">
    <source>
        <dbReference type="EMBL" id="TKD13125.1"/>
    </source>
</evidence>
<dbReference type="InterPro" id="IPR036969">
    <property type="entry name" value="Citrate_synthase_sf"/>
</dbReference>
<dbReference type="SUPFAM" id="SSF48256">
    <property type="entry name" value="Citrate synthase"/>
    <property type="match status" value="1"/>
</dbReference>
<evidence type="ECO:0000256" key="6">
    <source>
        <dbReference type="NCBIfam" id="TIGR01798"/>
    </source>
</evidence>
<protein>
    <recommendedName>
        <fullName evidence="6 7">Citrate synthase</fullName>
    </recommendedName>
</protein>
<comment type="catalytic activity">
    <reaction evidence="5 9">
        <text>oxaloacetate + acetyl-CoA + H2O = citrate + CoA + H(+)</text>
        <dbReference type="Rhea" id="RHEA:16845"/>
        <dbReference type="ChEBI" id="CHEBI:15377"/>
        <dbReference type="ChEBI" id="CHEBI:15378"/>
        <dbReference type="ChEBI" id="CHEBI:16452"/>
        <dbReference type="ChEBI" id="CHEBI:16947"/>
        <dbReference type="ChEBI" id="CHEBI:57287"/>
        <dbReference type="ChEBI" id="CHEBI:57288"/>
        <dbReference type="EC" id="2.3.3.16"/>
    </reaction>
</comment>
<reference evidence="11 12" key="1">
    <citation type="submission" date="2019-04" db="EMBL/GenBank/DDBJ databases">
        <authorList>
            <person name="Li Y."/>
            <person name="Wang J."/>
        </authorList>
    </citation>
    <scope>NUCLEOTIDE SEQUENCE [LARGE SCALE GENOMIC DNA]</scope>
    <source>
        <strain evidence="11 12">DSM 14668</strain>
    </source>
</reference>